<feature type="transmembrane region" description="Helical" evidence="6">
    <location>
        <begin position="206"/>
        <end position="227"/>
    </location>
</feature>
<reference evidence="8 9" key="1">
    <citation type="journal article" date="2021" name="Int. J. Syst. Evol. Microbiol.">
        <title>Halobaculum halophilum sp. nov. and Halobaculum salinum sp. nov., isolated from salt lake and saline soil.</title>
        <authorList>
            <person name="Cui H.L."/>
            <person name="Shi X.W."/>
            <person name="Yin X.M."/>
            <person name="Yang X.Y."/>
            <person name="Hou J."/>
            <person name="Zhu L."/>
        </authorList>
    </citation>
    <scope>NUCLEOTIDE SEQUENCE [LARGE SCALE GENOMIC DNA]</scope>
    <source>
        <strain evidence="8 9">NBRC 109044</strain>
    </source>
</reference>
<dbReference type="PANTHER" id="PTHR42703">
    <property type="entry name" value="NADH DEHYDROGENASE"/>
    <property type="match status" value="1"/>
</dbReference>
<feature type="transmembrane region" description="Helical" evidence="6">
    <location>
        <begin position="70"/>
        <end position="95"/>
    </location>
</feature>
<evidence type="ECO:0000256" key="5">
    <source>
        <dbReference type="ARBA" id="ARBA00023136"/>
    </source>
</evidence>
<feature type="transmembrane region" description="Helical" evidence="6">
    <location>
        <begin position="474"/>
        <end position="497"/>
    </location>
</feature>
<keyword evidence="3 6" id="KW-0812">Transmembrane</keyword>
<dbReference type="InterPro" id="IPR001750">
    <property type="entry name" value="ND/Mrp_TM"/>
</dbReference>
<feature type="transmembrane region" description="Helical" evidence="6">
    <location>
        <begin position="130"/>
        <end position="148"/>
    </location>
</feature>
<dbReference type="PRINTS" id="PR01434">
    <property type="entry name" value="NADHDHGNASE5"/>
</dbReference>
<name>A0A8T8WCZ5_9EURY</name>
<evidence type="ECO:0000256" key="6">
    <source>
        <dbReference type="SAM" id="Phobius"/>
    </source>
</evidence>
<evidence type="ECO:0000256" key="3">
    <source>
        <dbReference type="ARBA" id="ARBA00022692"/>
    </source>
</evidence>
<dbReference type="EMBL" id="CP081958">
    <property type="protein sequence ID" value="QZP37701.1"/>
    <property type="molecule type" value="Genomic_DNA"/>
</dbReference>
<sequence length="510" mass="51437">MSDLPALLVVLPILGSLVSLLAGIRWDRSGWYVAAATLSVQVAGAVAFAADGLSGAPGSYAVGDFTIPYGIELLVDGLSATMVVLVAVVALGVLAYARRAGPRSNRFYSTYLLLVTGLTGMSITGDAFNMYVFLEITGLTAYALVASGEGGRSAVAGLKYLLVGTFGASLYLLGVGYAYISTGTLNMADLANELAAVGYASPLVRAAFAFIVVGLFVKVAMFPLHTWQPDAYAGAPDSVSALIASLVSTVSAYALVRIVLTVFTPEFLDAVAFARPLLAATAAVSIVVGSGLAVSQTNIKRMLAYSSVSQFGLVVAALSVTNATALVGLTVHLVGHAVMKGGLFLAAGLVATGVGGRSVADYDGLGSRMPVAAAGFGTLALGMVGVPPAIGFFGKWYIVVGTLEAGAWGLAIVILLSTLLTLAYFARLLERMFFRETPAGAGTGSAADADAAVADGGDGHDAGGDSLADRGVSLGMVAAVLAAALLAVGLGAAVPAYESALAPTVEVLLS</sequence>
<keyword evidence="5 6" id="KW-0472">Membrane</keyword>
<feature type="transmembrane region" description="Helical" evidence="6">
    <location>
        <begin position="160"/>
        <end position="180"/>
    </location>
</feature>
<feature type="transmembrane region" description="Helical" evidence="6">
    <location>
        <begin position="6"/>
        <end position="24"/>
    </location>
</feature>
<feature type="transmembrane region" description="Helical" evidence="6">
    <location>
        <begin position="31"/>
        <end position="50"/>
    </location>
</feature>
<evidence type="ECO:0000256" key="2">
    <source>
        <dbReference type="ARBA" id="ARBA00022475"/>
    </source>
</evidence>
<dbReference type="InterPro" id="IPR050586">
    <property type="entry name" value="CPA3_Na-H_Antiporter_D"/>
</dbReference>
<dbReference type="GO" id="GO:0005886">
    <property type="term" value="C:plasma membrane"/>
    <property type="evidence" value="ECO:0007669"/>
    <property type="project" value="UniProtKB-SubCell"/>
</dbReference>
<dbReference type="RefSeq" id="WP_222607509.1">
    <property type="nucleotide sequence ID" value="NZ_CP081958.1"/>
</dbReference>
<dbReference type="KEGG" id="hmp:K6T50_00520"/>
<evidence type="ECO:0000313" key="8">
    <source>
        <dbReference type="EMBL" id="QZP37701.1"/>
    </source>
</evidence>
<dbReference type="PANTHER" id="PTHR42703:SF1">
    <property type="entry name" value="NA(+)_H(+) ANTIPORTER SUBUNIT D1"/>
    <property type="match status" value="1"/>
</dbReference>
<evidence type="ECO:0000256" key="4">
    <source>
        <dbReference type="ARBA" id="ARBA00022989"/>
    </source>
</evidence>
<dbReference type="Pfam" id="PF00361">
    <property type="entry name" value="Proton_antipo_M"/>
    <property type="match status" value="1"/>
</dbReference>
<protein>
    <submittedName>
        <fullName evidence="8">Monovalent cation/H+ antiporter subunit D family protein</fullName>
    </submittedName>
</protein>
<feature type="transmembrane region" description="Helical" evidence="6">
    <location>
        <begin position="107"/>
        <end position="124"/>
    </location>
</feature>
<dbReference type="Proteomes" id="UP000826254">
    <property type="component" value="Chromosome"/>
</dbReference>
<comment type="subcellular location">
    <subcellularLocation>
        <location evidence="1">Cell membrane</location>
        <topology evidence="1">Multi-pass membrane protein</topology>
    </subcellularLocation>
</comment>
<keyword evidence="2" id="KW-1003">Cell membrane</keyword>
<feature type="transmembrane region" description="Helical" evidence="6">
    <location>
        <begin position="341"/>
        <end position="359"/>
    </location>
</feature>
<dbReference type="GeneID" id="67176580"/>
<evidence type="ECO:0000313" key="9">
    <source>
        <dbReference type="Proteomes" id="UP000826254"/>
    </source>
</evidence>
<keyword evidence="4 6" id="KW-1133">Transmembrane helix</keyword>
<organism evidence="8 9">
    <name type="scientific">Halobaculum magnesiiphilum</name>
    <dbReference type="NCBI Taxonomy" id="1017351"/>
    <lineage>
        <taxon>Archaea</taxon>
        <taxon>Methanobacteriati</taxon>
        <taxon>Methanobacteriota</taxon>
        <taxon>Stenosarchaea group</taxon>
        <taxon>Halobacteria</taxon>
        <taxon>Halobacteriales</taxon>
        <taxon>Haloferacaceae</taxon>
        <taxon>Halobaculum</taxon>
    </lineage>
</organism>
<feature type="transmembrane region" description="Helical" evidence="6">
    <location>
        <begin position="405"/>
        <end position="426"/>
    </location>
</feature>
<feature type="transmembrane region" description="Helical" evidence="6">
    <location>
        <begin position="313"/>
        <end position="335"/>
    </location>
</feature>
<gene>
    <name evidence="8" type="ORF">K6T50_00520</name>
</gene>
<evidence type="ECO:0000256" key="1">
    <source>
        <dbReference type="ARBA" id="ARBA00004651"/>
    </source>
</evidence>
<proteinExistence type="predicted"/>
<keyword evidence="9" id="KW-1185">Reference proteome</keyword>
<evidence type="ECO:0000259" key="7">
    <source>
        <dbReference type="Pfam" id="PF00361"/>
    </source>
</evidence>
<dbReference type="AlphaFoldDB" id="A0A8T8WCZ5"/>
<feature type="transmembrane region" description="Helical" evidence="6">
    <location>
        <begin position="239"/>
        <end position="260"/>
    </location>
</feature>
<feature type="transmembrane region" description="Helical" evidence="6">
    <location>
        <begin position="272"/>
        <end position="293"/>
    </location>
</feature>
<feature type="transmembrane region" description="Helical" evidence="6">
    <location>
        <begin position="371"/>
        <end position="393"/>
    </location>
</feature>
<feature type="domain" description="NADH:quinone oxidoreductase/Mrp antiporter transmembrane" evidence="7">
    <location>
        <begin position="126"/>
        <end position="421"/>
    </location>
</feature>
<accession>A0A8T8WCZ5</accession>